<dbReference type="GO" id="GO:0071013">
    <property type="term" value="C:catalytic step 2 spliceosome"/>
    <property type="evidence" value="ECO:0007669"/>
    <property type="project" value="TreeGrafter"/>
</dbReference>
<proteinExistence type="inferred from homology"/>
<keyword evidence="12" id="KW-1185">Reference proteome</keyword>
<dbReference type="Pfam" id="PF01423">
    <property type="entry name" value="LSM"/>
    <property type="match status" value="1"/>
</dbReference>
<dbReference type="EMBL" id="KL596619">
    <property type="protein sequence ID" value="KER34249.1"/>
    <property type="molecule type" value="Genomic_DNA"/>
</dbReference>
<dbReference type="InterPro" id="IPR047575">
    <property type="entry name" value="Sm"/>
</dbReference>
<dbReference type="InterPro" id="IPR010920">
    <property type="entry name" value="LSM_dom_sf"/>
</dbReference>
<dbReference type="InterPro" id="IPR001163">
    <property type="entry name" value="Sm_dom_euk/arc"/>
</dbReference>
<evidence type="ECO:0000313" key="11">
    <source>
        <dbReference type="EMBL" id="KER34249.1"/>
    </source>
</evidence>
<keyword evidence="3" id="KW-0507">mRNA processing</keyword>
<dbReference type="RefSeq" id="XP_009162020.1">
    <property type="nucleotide sequence ID" value="XM_009163756.1"/>
</dbReference>
<evidence type="ECO:0000259" key="10">
    <source>
        <dbReference type="PROSITE" id="PS52002"/>
    </source>
</evidence>
<dbReference type="GO" id="GO:0034715">
    <property type="term" value="C:pICln-Sm protein complex"/>
    <property type="evidence" value="ECO:0007669"/>
    <property type="project" value="TreeGrafter"/>
</dbReference>
<name>A0A075AJZ6_OPIVI</name>
<dbReference type="GO" id="GO:0003723">
    <property type="term" value="F:RNA binding"/>
    <property type="evidence" value="ECO:0007669"/>
    <property type="project" value="UniProtKB-KW"/>
</dbReference>
<comment type="similarity">
    <text evidence="2">Belongs to the snRNP Sm proteins family. SmF/LSm6 subfamily.</text>
</comment>
<dbReference type="GO" id="GO:0005685">
    <property type="term" value="C:U1 snRNP"/>
    <property type="evidence" value="ECO:0007669"/>
    <property type="project" value="TreeGrafter"/>
</dbReference>
<keyword evidence="4" id="KW-0747">Spliceosome</keyword>
<evidence type="ECO:0000256" key="2">
    <source>
        <dbReference type="ARBA" id="ARBA00007927"/>
    </source>
</evidence>
<evidence type="ECO:0000256" key="9">
    <source>
        <dbReference type="ARBA" id="ARBA00030144"/>
    </source>
</evidence>
<organism evidence="11 12">
    <name type="scientific">Opisthorchis viverrini</name>
    <name type="common">Southeast Asian liver fluke</name>
    <dbReference type="NCBI Taxonomy" id="6198"/>
    <lineage>
        <taxon>Eukaryota</taxon>
        <taxon>Metazoa</taxon>
        <taxon>Spiralia</taxon>
        <taxon>Lophotrochozoa</taxon>
        <taxon>Platyhelminthes</taxon>
        <taxon>Trematoda</taxon>
        <taxon>Digenea</taxon>
        <taxon>Opisthorchiida</taxon>
        <taxon>Opisthorchiata</taxon>
        <taxon>Opisthorchiidae</taxon>
        <taxon>Opisthorchis</taxon>
    </lineage>
</organism>
<evidence type="ECO:0000256" key="5">
    <source>
        <dbReference type="ARBA" id="ARBA00022884"/>
    </source>
</evidence>
<keyword evidence="7" id="KW-0539">Nucleus</keyword>
<dbReference type="GeneID" id="20314287"/>
<dbReference type="PROSITE" id="PS52002">
    <property type="entry name" value="SM"/>
    <property type="match status" value="1"/>
</dbReference>
<dbReference type="AlphaFoldDB" id="A0A075AJZ6"/>
<dbReference type="PANTHER" id="PTHR11021:SF0">
    <property type="entry name" value="SMALL NUCLEAR RIBONUCLEOPROTEIN F"/>
    <property type="match status" value="1"/>
</dbReference>
<reference evidence="11 12" key="1">
    <citation type="submission" date="2013-11" db="EMBL/GenBank/DDBJ databases">
        <title>Opisthorchis viverrini - life in the bile duct.</title>
        <authorList>
            <person name="Young N.D."/>
            <person name="Nagarajan N."/>
            <person name="Lin S.J."/>
            <person name="Korhonen P.K."/>
            <person name="Jex A.R."/>
            <person name="Hall R.S."/>
            <person name="Safavi-Hemami H."/>
            <person name="Kaewkong W."/>
            <person name="Bertrand D."/>
            <person name="Gao S."/>
            <person name="Seet Q."/>
            <person name="Wongkham S."/>
            <person name="Teh B.T."/>
            <person name="Wongkham C."/>
            <person name="Intapan P.M."/>
            <person name="Maleewong W."/>
            <person name="Yang X."/>
            <person name="Hu M."/>
            <person name="Wang Z."/>
            <person name="Hofmann A."/>
            <person name="Sternberg P.W."/>
            <person name="Tan P."/>
            <person name="Wang J."/>
            <person name="Gasser R.B."/>
        </authorList>
    </citation>
    <scope>NUCLEOTIDE SEQUENCE [LARGE SCALE GENOMIC DNA]</scope>
</reference>
<dbReference type="Gene3D" id="2.30.30.100">
    <property type="match status" value="1"/>
</dbReference>
<feature type="domain" description="Sm" evidence="10">
    <location>
        <begin position="363"/>
        <end position="435"/>
    </location>
</feature>
<comment type="subcellular location">
    <subcellularLocation>
        <location evidence="1">Nucleus</location>
    </subcellularLocation>
</comment>
<dbReference type="GO" id="GO:0000398">
    <property type="term" value="P:mRNA splicing, via spliceosome"/>
    <property type="evidence" value="ECO:0007669"/>
    <property type="project" value="InterPro"/>
</dbReference>
<dbReference type="SMART" id="SM00651">
    <property type="entry name" value="Sm"/>
    <property type="match status" value="1"/>
</dbReference>
<evidence type="ECO:0000256" key="8">
    <source>
        <dbReference type="ARBA" id="ARBA00023274"/>
    </source>
</evidence>
<gene>
    <name evidence="11" type="ORF">T265_00099</name>
</gene>
<dbReference type="Proteomes" id="UP000054324">
    <property type="component" value="Unassembled WGS sequence"/>
</dbReference>
<dbReference type="KEGG" id="ovi:T265_00099"/>
<dbReference type="PANTHER" id="PTHR11021">
    <property type="entry name" value="SMALL NUCLEAR RIBONUCLEOPROTEIN F SNRNP-F"/>
    <property type="match status" value="1"/>
</dbReference>
<dbReference type="CDD" id="cd01722">
    <property type="entry name" value="Sm_F"/>
    <property type="match status" value="1"/>
</dbReference>
<keyword evidence="6" id="KW-0508">mRNA splicing</keyword>
<dbReference type="OrthoDB" id="409625at2759"/>
<dbReference type="InterPro" id="IPR016487">
    <property type="entry name" value="Lsm6/sSmF"/>
</dbReference>
<evidence type="ECO:0000313" key="12">
    <source>
        <dbReference type="Proteomes" id="UP000054324"/>
    </source>
</evidence>
<keyword evidence="8" id="KW-0687">Ribonucleoprotein</keyword>
<dbReference type="CTD" id="20314287"/>
<evidence type="ECO:0000256" key="4">
    <source>
        <dbReference type="ARBA" id="ARBA00022728"/>
    </source>
</evidence>
<accession>A0A075AJZ6</accession>
<protein>
    <recommendedName>
        <fullName evidence="9">Sm protein F</fullName>
    </recommendedName>
</protein>
<evidence type="ECO:0000256" key="7">
    <source>
        <dbReference type="ARBA" id="ARBA00023242"/>
    </source>
</evidence>
<dbReference type="STRING" id="6198.A0A075AJZ6"/>
<sequence length="439" mass="48694">MHAMEAPGDSDSPKTGVHDNFYGWKTETKLMSQSPLVPVGSSGFIATLLENGCFARDEPRFLALFLAESGDPDAVNCGVYSVGVLLSPRTKCALLGDSTYAPTVGSSESEVDSISRDLSLSHVSPRRTGVILPGDMSSRQDSVRVGIALTKSPHHRYKRSTISILLDFQGAFDSVGRSVLDTPTNQGLPWKFVNMISSLYSQTFERVNYLESSPKASVHGVRQGYPLYPFLSNFVIGEVMRRTLEGLQDPDVQLTPDENPVDRYSYHLHSGECAGVPGRFPGYTVTEHSAVAIIRRPLPFDFPCLGFGNLTVSQPPCFFRVAWQLDDDDNEAIAVFHADGFCAFRRFLVNRPTEAKMDVAVINPKPFLSSITGKQVIVKLKWGMEYKGYLVSVDRYMNLQLHSTDEYIDNCHTGSLGEVLIRCNNVLYIRECDDEFSDM</sequence>
<evidence type="ECO:0000256" key="3">
    <source>
        <dbReference type="ARBA" id="ARBA00022664"/>
    </source>
</evidence>
<dbReference type="InterPro" id="IPR034100">
    <property type="entry name" value="Sm_F"/>
</dbReference>
<dbReference type="SUPFAM" id="SSF50182">
    <property type="entry name" value="Sm-like ribonucleoproteins"/>
    <property type="match status" value="1"/>
</dbReference>
<evidence type="ECO:0000256" key="6">
    <source>
        <dbReference type="ARBA" id="ARBA00023187"/>
    </source>
</evidence>
<keyword evidence="5" id="KW-0694">RNA-binding</keyword>
<evidence type="ECO:0000256" key="1">
    <source>
        <dbReference type="ARBA" id="ARBA00004123"/>
    </source>
</evidence>